<sequence length="116" mass="13648">MCHNLKIISKVKSGELALCNKCNIYHLEFNNIYFELSSEQYSYFKSYLLGIDSQFWEQKYACASFKRKIPIPSMQDNLVLMFNRQEIEELKTLISSKQGNNIILNVDDIDYTFVLN</sequence>
<dbReference type="EMBL" id="JBHTJI010000001">
    <property type="protein sequence ID" value="MFD0990300.1"/>
    <property type="molecule type" value="Genomic_DNA"/>
</dbReference>
<dbReference type="InterPro" id="IPR046508">
    <property type="entry name" value="DUF6686"/>
</dbReference>
<evidence type="ECO:0000313" key="2">
    <source>
        <dbReference type="Proteomes" id="UP001597061"/>
    </source>
</evidence>
<name>A0ABW3JIH1_9FLAO</name>
<accession>A0ABW3JIH1</accession>
<reference evidence="2" key="1">
    <citation type="journal article" date="2019" name="Int. J. Syst. Evol. Microbiol.">
        <title>The Global Catalogue of Microorganisms (GCM) 10K type strain sequencing project: providing services to taxonomists for standard genome sequencing and annotation.</title>
        <authorList>
            <consortium name="The Broad Institute Genomics Platform"/>
            <consortium name="The Broad Institute Genome Sequencing Center for Infectious Disease"/>
            <person name="Wu L."/>
            <person name="Ma J."/>
        </authorList>
    </citation>
    <scope>NUCLEOTIDE SEQUENCE [LARGE SCALE GENOMIC DNA]</scope>
    <source>
        <strain evidence="2">CCUG 62414</strain>
    </source>
</reference>
<gene>
    <name evidence="1" type="ORF">ACFQ1R_09345</name>
</gene>
<dbReference type="Proteomes" id="UP001597061">
    <property type="component" value="Unassembled WGS sequence"/>
</dbReference>
<evidence type="ECO:0000313" key="1">
    <source>
        <dbReference type="EMBL" id="MFD0990300.1"/>
    </source>
</evidence>
<organism evidence="1 2">
    <name type="scientific">Mariniflexile jejuense</name>
    <dbReference type="NCBI Taxonomy" id="1173582"/>
    <lineage>
        <taxon>Bacteria</taxon>
        <taxon>Pseudomonadati</taxon>
        <taxon>Bacteroidota</taxon>
        <taxon>Flavobacteriia</taxon>
        <taxon>Flavobacteriales</taxon>
        <taxon>Flavobacteriaceae</taxon>
        <taxon>Mariniflexile</taxon>
    </lineage>
</organism>
<comment type="caution">
    <text evidence="1">The sequence shown here is derived from an EMBL/GenBank/DDBJ whole genome shotgun (WGS) entry which is preliminary data.</text>
</comment>
<dbReference type="Pfam" id="PF20391">
    <property type="entry name" value="DUF6686"/>
    <property type="match status" value="1"/>
</dbReference>
<dbReference type="RefSeq" id="WP_379925905.1">
    <property type="nucleotide sequence ID" value="NZ_JBHTJI010000001.1"/>
</dbReference>
<keyword evidence="2" id="KW-1185">Reference proteome</keyword>
<protein>
    <submittedName>
        <fullName evidence="1">DUF6686 family protein</fullName>
    </submittedName>
</protein>
<proteinExistence type="predicted"/>